<dbReference type="EMBL" id="CM016553">
    <property type="protein sequence ID" value="TKW30264.1"/>
    <property type="molecule type" value="Genomic_DNA"/>
</dbReference>
<gene>
    <name evidence="2" type="ORF">SEVIR_2G024100v2</name>
</gene>
<dbReference type="PANTHER" id="PTHR32133">
    <property type="entry name" value="OS07G0120400 PROTEIN"/>
    <property type="match status" value="1"/>
</dbReference>
<sequence length="327" mass="35680">MAPPRRLPELIDGATEEILLRIAPEEPAHLVRASLVCKLWRRLLVDPAFVRRYREFHRTPPMLGFFQNQLAAADRVHAPWFVPTTSAPPLPQLAFEYSTGWEVLSSCHGRVLVGHGSIGMNLVSYAVLCAVGSCNHLDCHGGPFLVVSVGSCPVVSAPATDRLARACVYSSETRAWGTPTSVDLGVSGNVNNKRSGAVVRDGIYFALTWGERILKFGLVKNCLSIIFTPDVYQCGVVLMPMEDGSLGLAGIKCSSLHLCQPRVIGFAEGLGVIFLGTDVGVFMMELKSGRKRKVGESRVIVTIIPFMSFYTPDCGSRKLPPHMQEIN</sequence>
<evidence type="ECO:0000259" key="1">
    <source>
        <dbReference type="Pfam" id="PF12937"/>
    </source>
</evidence>
<dbReference type="Pfam" id="PF12937">
    <property type="entry name" value="F-box-like"/>
    <property type="match status" value="1"/>
</dbReference>
<dbReference type="SUPFAM" id="SSF81383">
    <property type="entry name" value="F-box domain"/>
    <property type="match status" value="1"/>
</dbReference>
<accession>A0A4U6VNI9</accession>
<dbReference type="PANTHER" id="PTHR32133:SF367">
    <property type="entry name" value="F-BOX DOMAIN-CONTAINING PROTEIN"/>
    <property type="match status" value="1"/>
</dbReference>
<keyword evidence="3" id="KW-1185">Reference proteome</keyword>
<evidence type="ECO:0000313" key="2">
    <source>
        <dbReference type="EMBL" id="TKW30264.1"/>
    </source>
</evidence>
<protein>
    <recommendedName>
        <fullName evidence="1">F-box domain-containing protein</fullName>
    </recommendedName>
</protein>
<evidence type="ECO:0000313" key="3">
    <source>
        <dbReference type="Proteomes" id="UP000298652"/>
    </source>
</evidence>
<dbReference type="AlphaFoldDB" id="A0A4U6VNI9"/>
<organism evidence="2 3">
    <name type="scientific">Setaria viridis</name>
    <name type="common">Green bristlegrass</name>
    <name type="synonym">Setaria italica subsp. viridis</name>
    <dbReference type="NCBI Taxonomy" id="4556"/>
    <lineage>
        <taxon>Eukaryota</taxon>
        <taxon>Viridiplantae</taxon>
        <taxon>Streptophyta</taxon>
        <taxon>Embryophyta</taxon>
        <taxon>Tracheophyta</taxon>
        <taxon>Spermatophyta</taxon>
        <taxon>Magnoliopsida</taxon>
        <taxon>Liliopsida</taxon>
        <taxon>Poales</taxon>
        <taxon>Poaceae</taxon>
        <taxon>PACMAD clade</taxon>
        <taxon>Panicoideae</taxon>
        <taxon>Panicodae</taxon>
        <taxon>Paniceae</taxon>
        <taxon>Cenchrinae</taxon>
        <taxon>Setaria</taxon>
    </lineage>
</organism>
<dbReference type="InterPro" id="IPR036047">
    <property type="entry name" value="F-box-like_dom_sf"/>
</dbReference>
<dbReference type="Proteomes" id="UP000298652">
    <property type="component" value="Chromosome 2"/>
</dbReference>
<proteinExistence type="predicted"/>
<dbReference type="InterPro" id="IPR001810">
    <property type="entry name" value="F-box_dom"/>
</dbReference>
<name>A0A4U6VNI9_SETVI</name>
<dbReference type="OMA" id="SVPYEDQ"/>
<reference evidence="2" key="1">
    <citation type="submission" date="2019-03" db="EMBL/GenBank/DDBJ databases">
        <title>WGS assembly of Setaria viridis.</title>
        <authorList>
            <person name="Huang P."/>
            <person name="Jenkins J."/>
            <person name="Grimwood J."/>
            <person name="Barry K."/>
            <person name="Healey A."/>
            <person name="Mamidi S."/>
            <person name="Sreedasyam A."/>
            <person name="Shu S."/>
            <person name="Feldman M."/>
            <person name="Wu J."/>
            <person name="Yu Y."/>
            <person name="Chen C."/>
            <person name="Johnson J."/>
            <person name="Rokhsar D."/>
            <person name="Baxter I."/>
            <person name="Schmutz J."/>
            <person name="Brutnell T."/>
            <person name="Kellogg E."/>
        </authorList>
    </citation>
    <scope>NUCLEOTIDE SEQUENCE [LARGE SCALE GENOMIC DNA]</scope>
</reference>
<feature type="domain" description="F-box" evidence="1">
    <location>
        <begin position="16"/>
        <end position="52"/>
    </location>
</feature>
<dbReference type="Gramene" id="TKW30264">
    <property type="protein sequence ID" value="TKW30264"/>
    <property type="gene ID" value="SEVIR_2G024100v2"/>
</dbReference>